<dbReference type="GO" id="GO:0003677">
    <property type="term" value="F:DNA binding"/>
    <property type="evidence" value="ECO:0007669"/>
    <property type="project" value="UniProtKB-KW"/>
</dbReference>
<dbReference type="CDD" id="cd18794">
    <property type="entry name" value="SF2_C_RecQ"/>
    <property type="match status" value="1"/>
</dbReference>
<organism evidence="20 21">
    <name type="scientific">Limosilactobacillus ingluviei DSM 15946</name>
    <dbReference type="NCBI Taxonomy" id="1423760"/>
    <lineage>
        <taxon>Bacteria</taxon>
        <taxon>Bacillati</taxon>
        <taxon>Bacillota</taxon>
        <taxon>Bacilli</taxon>
        <taxon>Lactobacillales</taxon>
        <taxon>Lactobacillaceae</taxon>
        <taxon>Limosilactobacillus</taxon>
    </lineage>
</organism>
<dbReference type="GO" id="GO:0016787">
    <property type="term" value="F:hydrolase activity"/>
    <property type="evidence" value="ECO:0007669"/>
    <property type="project" value="UniProtKB-KW"/>
</dbReference>
<feature type="domain" description="HRDC" evidence="17">
    <location>
        <begin position="520"/>
        <end position="598"/>
    </location>
</feature>
<dbReference type="GO" id="GO:0006281">
    <property type="term" value="P:DNA repair"/>
    <property type="evidence" value="ECO:0007669"/>
    <property type="project" value="UniProtKB-KW"/>
</dbReference>
<evidence type="ECO:0000313" key="21">
    <source>
        <dbReference type="Proteomes" id="UP000050816"/>
    </source>
</evidence>
<keyword evidence="4" id="KW-0479">Metal-binding</keyword>
<dbReference type="NCBIfam" id="TIGR00614">
    <property type="entry name" value="recQ_fam"/>
    <property type="match status" value="1"/>
</dbReference>
<evidence type="ECO:0000256" key="12">
    <source>
        <dbReference type="ARBA" id="ARBA00023172"/>
    </source>
</evidence>
<dbReference type="RefSeq" id="WP_019206588.1">
    <property type="nucleotide sequence ID" value="NZ_AZFK01000083.1"/>
</dbReference>
<dbReference type="InterPro" id="IPR001650">
    <property type="entry name" value="Helicase_C-like"/>
</dbReference>
<keyword evidence="7" id="KW-0378">Hydrolase</keyword>
<evidence type="ECO:0000256" key="3">
    <source>
        <dbReference type="ARBA" id="ARBA00005446"/>
    </source>
</evidence>
<evidence type="ECO:0000256" key="16">
    <source>
        <dbReference type="NCBIfam" id="TIGR01389"/>
    </source>
</evidence>
<evidence type="ECO:0000313" key="20">
    <source>
        <dbReference type="EMBL" id="KRL87989.1"/>
    </source>
</evidence>
<dbReference type="GO" id="GO:0005737">
    <property type="term" value="C:cytoplasm"/>
    <property type="evidence" value="ECO:0007669"/>
    <property type="project" value="TreeGrafter"/>
</dbReference>
<keyword evidence="5" id="KW-0547">Nucleotide-binding</keyword>
<evidence type="ECO:0000256" key="11">
    <source>
        <dbReference type="ARBA" id="ARBA00023125"/>
    </source>
</evidence>
<dbReference type="SUPFAM" id="SSF52540">
    <property type="entry name" value="P-loop containing nucleoside triphosphate hydrolases"/>
    <property type="match status" value="1"/>
</dbReference>
<dbReference type="InterPro" id="IPR011545">
    <property type="entry name" value="DEAD/DEAH_box_helicase_dom"/>
</dbReference>
<dbReference type="SMART" id="SM00490">
    <property type="entry name" value="HELICc"/>
    <property type="match status" value="1"/>
</dbReference>
<evidence type="ECO:0000256" key="10">
    <source>
        <dbReference type="ARBA" id="ARBA00022840"/>
    </source>
</evidence>
<dbReference type="SMART" id="SM00956">
    <property type="entry name" value="RQC"/>
    <property type="match status" value="1"/>
</dbReference>
<name>A0A0R1UAQ0_9LACO</name>
<dbReference type="GO" id="GO:0030894">
    <property type="term" value="C:replisome"/>
    <property type="evidence" value="ECO:0007669"/>
    <property type="project" value="TreeGrafter"/>
</dbReference>
<dbReference type="Gene3D" id="1.10.10.10">
    <property type="entry name" value="Winged helix-like DNA-binding domain superfamily/Winged helix DNA-binding domain"/>
    <property type="match status" value="1"/>
</dbReference>
<comment type="caution">
    <text evidence="20">The sequence shown here is derived from an EMBL/GenBank/DDBJ whole genome shotgun (WGS) entry which is preliminary data.</text>
</comment>
<keyword evidence="14" id="KW-0413">Isomerase</keyword>
<dbReference type="GO" id="GO:0046872">
    <property type="term" value="F:metal ion binding"/>
    <property type="evidence" value="ECO:0007669"/>
    <property type="project" value="UniProtKB-KW"/>
</dbReference>
<dbReference type="InterPro" id="IPR010997">
    <property type="entry name" value="HRDC-like_sf"/>
</dbReference>
<dbReference type="AlphaFoldDB" id="A0A0R1UAQ0"/>
<dbReference type="Pfam" id="PF00270">
    <property type="entry name" value="DEAD"/>
    <property type="match status" value="1"/>
</dbReference>
<dbReference type="InterPro" id="IPR036390">
    <property type="entry name" value="WH_DNA-bd_sf"/>
</dbReference>
<dbReference type="PANTHER" id="PTHR13710:SF105">
    <property type="entry name" value="ATP-DEPENDENT DNA HELICASE Q1"/>
    <property type="match status" value="1"/>
</dbReference>
<dbReference type="PROSITE" id="PS50967">
    <property type="entry name" value="HRDC"/>
    <property type="match status" value="1"/>
</dbReference>
<keyword evidence="11" id="KW-0238">DNA-binding</keyword>
<evidence type="ECO:0000259" key="17">
    <source>
        <dbReference type="PROSITE" id="PS50967"/>
    </source>
</evidence>
<dbReference type="GO" id="GO:0009378">
    <property type="term" value="F:four-way junction helicase activity"/>
    <property type="evidence" value="ECO:0007669"/>
    <property type="project" value="TreeGrafter"/>
</dbReference>
<keyword evidence="13" id="KW-0234">DNA repair</keyword>
<dbReference type="GO" id="GO:0005524">
    <property type="term" value="F:ATP binding"/>
    <property type="evidence" value="ECO:0007669"/>
    <property type="project" value="UniProtKB-KW"/>
</dbReference>
<keyword evidence="8 20" id="KW-0347">Helicase</keyword>
<dbReference type="GeneID" id="82934322"/>
<evidence type="ECO:0000259" key="18">
    <source>
        <dbReference type="PROSITE" id="PS51192"/>
    </source>
</evidence>
<evidence type="ECO:0000256" key="2">
    <source>
        <dbReference type="ARBA" id="ARBA00001947"/>
    </source>
</evidence>
<dbReference type="Pfam" id="PF16124">
    <property type="entry name" value="RecQ_Zn_bind"/>
    <property type="match status" value="1"/>
</dbReference>
<dbReference type="InterPro" id="IPR027417">
    <property type="entry name" value="P-loop_NTPase"/>
</dbReference>
<gene>
    <name evidence="20" type="ORF">FC43_GL000542</name>
</gene>
<dbReference type="InterPro" id="IPR004589">
    <property type="entry name" value="DNA_helicase_ATP-dep_RecQ"/>
</dbReference>
<evidence type="ECO:0000256" key="5">
    <source>
        <dbReference type="ARBA" id="ARBA00022741"/>
    </source>
</evidence>
<proteinExistence type="inferred from homology"/>
<dbReference type="Proteomes" id="UP000050816">
    <property type="component" value="Unassembled WGS sequence"/>
</dbReference>
<dbReference type="InterPro" id="IPR044876">
    <property type="entry name" value="HRDC_dom_sf"/>
</dbReference>
<dbReference type="GO" id="GO:0043138">
    <property type="term" value="F:3'-5' DNA helicase activity"/>
    <property type="evidence" value="ECO:0007669"/>
    <property type="project" value="UniProtKB-EC"/>
</dbReference>
<evidence type="ECO:0000256" key="4">
    <source>
        <dbReference type="ARBA" id="ARBA00022723"/>
    </source>
</evidence>
<evidence type="ECO:0000259" key="19">
    <source>
        <dbReference type="PROSITE" id="PS51194"/>
    </source>
</evidence>
<reference evidence="20 21" key="1">
    <citation type="journal article" date="2015" name="Genome Announc.">
        <title>Expanding the biotechnology potential of lactobacilli through comparative genomics of 213 strains and associated genera.</title>
        <authorList>
            <person name="Sun Z."/>
            <person name="Harris H.M."/>
            <person name="McCann A."/>
            <person name="Guo C."/>
            <person name="Argimon S."/>
            <person name="Zhang W."/>
            <person name="Yang X."/>
            <person name="Jeffery I.B."/>
            <person name="Cooney J.C."/>
            <person name="Kagawa T.F."/>
            <person name="Liu W."/>
            <person name="Song Y."/>
            <person name="Salvetti E."/>
            <person name="Wrobel A."/>
            <person name="Rasinkangas P."/>
            <person name="Parkhill J."/>
            <person name="Rea M.C."/>
            <person name="O'Sullivan O."/>
            <person name="Ritari J."/>
            <person name="Douillard F.P."/>
            <person name="Paul Ross R."/>
            <person name="Yang R."/>
            <person name="Briner A.E."/>
            <person name="Felis G.E."/>
            <person name="de Vos W.M."/>
            <person name="Barrangou R."/>
            <person name="Klaenhammer T.R."/>
            <person name="Caufield P.W."/>
            <person name="Cui Y."/>
            <person name="Zhang H."/>
            <person name="O'Toole P.W."/>
        </authorList>
    </citation>
    <scope>NUCLEOTIDE SEQUENCE [LARGE SCALE GENOMIC DNA]</scope>
    <source>
        <strain evidence="20 21">DSM 15946</strain>
    </source>
</reference>
<keyword evidence="12" id="KW-0233">DNA recombination</keyword>
<dbReference type="InterPro" id="IPR032284">
    <property type="entry name" value="RecQ_Zn-bd"/>
</dbReference>
<dbReference type="InterPro" id="IPR002121">
    <property type="entry name" value="HRDC_dom"/>
</dbReference>
<comment type="similarity">
    <text evidence="3">Belongs to the helicase family. RecQ subfamily.</text>
</comment>
<dbReference type="InterPro" id="IPR014001">
    <property type="entry name" value="Helicase_ATP-bd"/>
</dbReference>
<dbReference type="Pfam" id="PF00271">
    <property type="entry name" value="Helicase_C"/>
    <property type="match status" value="1"/>
</dbReference>
<dbReference type="EC" id="5.6.2.4" evidence="16"/>
<protein>
    <recommendedName>
        <fullName evidence="16">DNA helicase RecQ</fullName>
        <ecNumber evidence="16">5.6.2.4</ecNumber>
    </recommendedName>
</protein>
<comment type="cofactor">
    <cofactor evidence="1">
        <name>Mg(2+)</name>
        <dbReference type="ChEBI" id="CHEBI:18420"/>
    </cofactor>
</comment>
<dbReference type="CDD" id="cd17920">
    <property type="entry name" value="DEXHc_RecQ"/>
    <property type="match status" value="1"/>
</dbReference>
<accession>A0A0R1UAQ0</accession>
<comment type="catalytic activity">
    <reaction evidence="15">
        <text>Couples ATP hydrolysis with the unwinding of duplex DNA by translocating in the 3'-5' direction.</text>
        <dbReference type="EC" id="5.6.2.4"/>
    </reaction>
</comment>
<dbReference type="Gene3D" id="1.10.150.80">
    <property type="entry name" value="HRDC domain"/>
    <property type="match status" value="1"/>
</dbReference>
<dbReference type="GO" id="GO:0009432">
    <property type="term" value="P:SOS response"/>
    <property type="evidence" value="ECO:0007669"/>
    <property type="project" value="UniProtKB-UniRule"/>
</dbReference>
<dbReference type="PANTHER" id="PTHR13710">
    <property type="entry name" value="DNA HELICASE RECQ FAMILY MEMBER"/>
    <property type="match status" value="1"/>
</dbReference>
<dbReference type="PROSITE" id="PS51194">
    <property type="entry name" value="HELICASE_CTER"/>
    <property type="match status" value="1"/>
</dbReference>
<evidence type="ECO:0000256" key="6">
    <source>
        <dbReference type="ARBA" id="ARBA00022763"/>
    </source>
</evidence>
<dbReference type="FunFam" id="3.40.50.300:FF:000296">
    <property type="entry name" value="ATP-dependent DNA helicase RecQ"/>
    <property type="match status" value="1"/>
</dbReference>
<dbReference type="InterPro" id="IPR036388">
    <property type="entry name" value="WH-like_DNA-bd_sf"/>
</dbReference>
<evidence type="ECO:0000256" key="13">
    <source>
        <dbReference type="ARBA" id="ARBA00023204"/>
    </source>
</evidence>
<keyword evidence="9" id="KW-0862">Zinc</keyword>
<dbReference type="EMBL" id="AZFK01000083">
    <property type="protein sequence ID" value="KRL87989.1"/>
    <property type="molecule type" value="Genomic_DNA"/>
</dbReference>
<dbReference type="Pfam" id="PF00570">
    <property type="entry name" value="HRDC"/>
    <property type="match status" value="1"/>
</dbReference>
<dbReference type="PATRIC" id="fig|1423760.3.peg.563"/>
<keyword evidence="6" id="KW-0227">DNA damage</keyword>
<evidence type="ECO:0000256" key="14">
    <source>
        <dbReference type="ARBA" id="ARBA00023235"/>
    </source>
</evidence>
<evidence type="ECO:0000256" key="15">
    <source>
        <dbReference type="ARBA" id="ARBA00034617"/>
    </source>
</evidence>
<dbReference type="Gene3D" id="3.40.50.300">
    <property type="entry name" value="P-loop containing nucleotide triphosphate hydrolases"/>
    <property type="match status" value="2"/>
</dbReference>
<dbReference type="SUPFAM" id="SSF47819">
    <property type="entry name" value="HRDC-like"/>
    <property type="match status" value="1"/>
</dbReference>
<dbReference type="GO" id="GO:0006260">
    <property type="term" value="P:DNA replication"/>
    <property type="evidence" value="ECO:0007669"/>
    <property type="project" value="InterPro"/>
</dbReference>
<dbReference type="InterPro" id="IPR018982">
    <property type="entry name" value="RQC_domain"/>
</dbReference>
<feature type="domain" description="Helicase ATP-binding" evidence="18">
    <location>
        <begin position="25"/>
        <end position="194"/>
    </location>
</feature>
<evidence type="ECO:0000256" key="8">
    <source>
        <dbReference type="ARBA" id="ARBA00022806"/>
    </source>
</evidence>
<dbReference type="SMART" id="SM00341">
    <property type="entry name" value="HRDC"/>
    <property type="match status" value="1"/>
</dbReference>
<evidence type="ECO:0000256" key="7">
    <source>
        <dbReference type="ARBA" id="ARBA00022801"/>
    </source>
</evidence>
<dbReference type="SMART" id="SM00487">
    <property type="entry name" value="DEXDc"/>
    <property type="match status" value="1"/>
</dbReference>
<dbReference type="GO" id="GO:0006310">
    <property type="term" value="P:DNA recombination"/>
    <property type="evidence" value="ECO:0007669"/>
    <property type="project" value="UniProtKB-UniRule"/>
</dbReference>
<dbReference type="InterPro" id="IPR006293">
    <property type="entry name" value="DNA_helicase_ATP-dep_RecQ_bac"/>
</dbReference>
<dbReference type="PROSITE" id="PS51192">
    <property type="entry name" value="HELICASE_ATP_BIND_1"/>
    <property type="match status" value="1"/>
</dbReference>
<dbReference type="Pfam" id="PF09382">
    <property type="entry name" value="RQC"/>
    <property type="match status" value="1"/>
</dbReference>
<evidence type="ECO:0000256" key="1">
    <source>
        <dbReference type="ARBA" id="ARBA00001946"/>
    </source>
</evidence>
<comment type="cofactor">
    <cofactor evidence="2">
        <name>Zn(2+)</name>
        <dbReference type="ChEBI" id="CHEBI:29105"/>
    </cofactor>
</comment>
<feature type="domain" description="Helicase C-terminal" evidence="19">
    <location>
        <begin position="219"/>
        <end position="363"/>
    </location>
</feature>
<evidence type="ECO:0000256" key="9">
    <source>
        <dbReference type="ARBA" id="ARBA00022833"/>
    </source>
</evidence>
<sequence>MPSAQAILQTVFGYEQFRPGQAQVIQQVLNHQNTLAVMPTGGGKSLCYQIPALLNKGVTLVVSPLLALMKDQVDALRQNGIPAAAINSTIPKEEVNPILRQAYEGKLKLLYVTPERLAMEFFQYQLTFLPIDLIAIDEAHCISQWGHDFRPAYRQLQAAIEKLPTHPTVLALTATATPPVRQDIGEQLAIPAANFVITSFTRDNLAFKVVHPQVPDRQYIVQYLQAHAGEAGIIYANTRKKVESLAEYLQDQGFDVAAYHAGMAPEDRAAVQDAFLADQLPLIVATNAFGMGIDKSNVRFVLHATSAENLESYYQEAGRAGRDGLPSEAVMLYHPNDLQQYRWFLDQSDADEAYREVQYAKLQAVTSYANTPQCLQQNLVAYFGQECPPCGRCSNCLDEREVEDVTAAARVLITVVDELHGRFGKALVAQIATGSTNQRVREVEGDQLPHYNQLTDYSQAQANRLIDYLVATGYLMLEGGQFPVVKVTPTGRAVLHGQATVQRRVEPRPVKKAAAVPVETPEQAALFERLRQKRRELADEQGVPAFVIFSDRTLHDMARLQPQTPAEFLQVSGVGQVKLRQYGDVMIAVVAQYLRGDE</sequence>
<dbReference type="NCBIfam" id="TIGR01389">
    <property type="entry name" value="recQ"/>
    <property type="match status" value="1"/>
</dbReference>
<keyword evidence="10" id="KW-0067">ATP-binding</keyword>
<dbReference type="GO" id="GO:0043590">
    <property type="term" value="C:bacterial nucleoid"/>
    <property type="evidence" value="ECO:0007669"/>
    <property type="project" value="TreeGrafter"/>
</dbReference>
<dbReference type="SUPFAM" id="SSF46785">
    <property type="entry name" value="Winged helix' DNA-binding domain"/>
    <property type="match status" value="1"/>
</dbReference>